<protein>
    <submittedName>
        <fullName evidence="1">DUF1292 domain-containing protein</fullName>
    </submittedName>
</protein>
<name>A0A9D1N2Z3_9FIRM</name>
<reference evidence="1" key="2">
    <citation type="journal article" date="2021" name="PeerJ">
        <title>Extensive microbial diversity within the chicken gut microbiome revealed by metagenomics and culture.</title>
        <authorList>
            <person name="Gilroy R."/>
            <person name="Ravi A."/>
            <person name="Getino M."/>
            <person name="Pursley I."/>
            <person name="Horton D.L."/>
            <person name="Alikhan N.F."/>
            <person name="Baker D."/>
            <person name="Gharbi K."/>
            <person name="Hall N."/>
            <person name="Watson M."/>
            <person name="Adriaenssens E.M."/>
            <person name="Foster-Nyarko E."/>
            <person name="Jarju S."/>
            <person name="Secka A."/>
            <person name="Antonio M."/>
            <person name="Oren A."/>
            <person name="Chaudhuri R.R."/>
            <person name="La Ragione R."/>
            <person name="Hildebrand F."/>
            <person name="Pallen M.J."/>
        </authorList>
    </citation>
    <scope>NUCLEOTIDE SEQUENCE</scope>
    <source>
        <strain evidence="1">ChiGjej2B2-16831</strain>
    </source>
</reference>
<dbReference type="InterPro" id="IPR009711">
    <property type="entry name" value="UPF0473"/>
</dbReference>
<dbReference type="AlphaFoldDB" id="A0A9D1N2Z3"/>
<dbReference type="EMBL" id="DVNZ01000022">
    <property type="protein sequence ID" value="HIU93648.1"/>
    <property type="molecule type" value="Genomic_DNA"/>
</dbReference>
<evidence type="ECO:0000313" key="2">
    <source>
        <dbReference type="Proteomes" id="UP000824128"/>
    </source>
</evidence>
<organism evidence="1 2">
    <name type="scientific">Candidatus Aphodomorpha intestinavium</name>
    <dbReference type="NCBI Taxonomy" id="2840672"/>
    <lineage>
        <taxon>Bacteria</taxon>
        <taxon>Bacillati</taxon>
        <taxon>Bacillota</taxon>
        <taxon>Clostridia</taxon>
        <taxon>Eubacteriales</taxon>
        <taxon>Candidatus Aphodomorpha</taxon>
    </lineage>
</organism>
<dbReference type="Proteomes" id="UP000824128">
    <property type="component" value="Unassembled WGS sequence"/>
</dbReference>
<evidence type="ECO:0000313" key="1">
    <source>
        <dbReference type="EMBL" id="HIU93648.1"/>
    </source>
</evidence>
<proteinExistence type="predicted"/>
<comment type="caution">
    <text evidence="1">The sequence shown here is derived from an EMBL/GenBank/DDBJ whole genome shotgun (WGS) entry which is preliminary data.</text>
</comment>
<reference evidence="1" key="1">
    <citation type="submission" date="2020-10" db="EMBL/GenBank/DDBJ databases">
        <authorList>
            <person name="Gilroy R."/>
        </authorList>
    </citation>
    <scope>NUCLEOTIDE SEQUENCE</scope>
    <source>
        <strain evidence="1">ChiGjej2B2-16831</strain>
    </source>
</reference>
<gene>
    <name evidence="1" type="ORF">IAD24_00675</name>
</gene>
<sequence>MEDERDIVVFSDDDGNEFELEVIDYFDHEDQEYAVLVDPATCECGEDECDCETEVYIMKVVENGDMEEFLPADEDKMEALSAIVEERLAQMDEECECDCDCDCDNESGCGCGCDGGAE</sequence>
<dbReference type="Pfam" id="PF06949">
    <property type="entry name" value="DUF1292"/>
    <property type="match status" value="1"/>
</dbReference>
<accession>A0A9D1N2Z3</accession>